<reference evidence="2 4" key="2">
    <citation type="submission" date="2019-08" db="EMBL/GenBank/DDBJ databases">
        <title>Genome of Algoriphagus ratkowskyi IC026.</title>
        <authorList>
            <person name="Bowman J.P."/>
        </authorList>
    </citation>
    <scope>NUCLEOTIDE SEQUENCE [LARGE SCALE GENOMIC DNA]</scope>
    <source>
        <strain evidence="2 4">IC026</strain>
    </source>
</reference>
<comment type="caution">
    <text evidence="1">The sequence shown here is derived from an EMBL/GenBank/DDBJ whole genome shotgun (WGS) entry which is preliminary data.</text>
</comment>
<proteinExistence type="predicted"/>
<dbReference type="EMBL" id="VORV01000001">
    <property type="protein sequence ID" value="TXD79986.1"/>
    <property type="molecule type" value="Genomic_DNA"/>
</dbReference>
<dbReference type="OrthoDB" id="820403at2"/>
<evidence type="ECO:0000313" key="1">
    <source>
        <dbReference type="EMBL" id="PZX50625.1"/>
    </source>
</evidence>
<protein>
    <recommendedName>
        <fullName evidence="5">Lipocalin-like protein</fullName>
    </recommendedName>
</protein>
<dbReference type="EMBL" id="QKZU01000022">
    <property type="protein sequence ID" value="PZX50625.1"/>
    <property type="molecule type" value="Genomic_DNA"/>
</dbReference>
<dbReference type="Proteomes" id="UP000249115">
    <property type="component" value="Unassembled WGS sequence"/>
</dbReference>
<evidence type="ECO:0000313" key="3">
    <source>
        <dbReference type="Proteomes" id="UP000249115"/>
    </source>
</evidence>
<dbReference type="AlphaFoldDB" id="A0A2W7RIP1"/>
<evidence type="ECO:0008006" key="5">
    <source>
        <dbReference type="Google" id="ProtNLM"/>
    </source>
</evidence>
<name>A0A2W7RIP1_9BACT</name>
<reference evidence="1 3" key="1">
    <citation type="submission" date="2018-06" db="EMBL/GenBank/DDBJ databases">
        <title>Genomic Encyclopedia of Archaeal and Bacterial Type Strains, Phase II (KMG-II): from individual species to whole genera.</title>
        <authorList>
            <person name="Goeker M."/>
        </authorList>
    </citation>
    <scope>NUCLEOTIDE SEQUENCE [LARGE SCALE GENOMIC DNA]</scope>
    <source>
        <strain evidence="1 3">DSM 22686</strain>
    </source>
</reference>
<evidence type="ECO:0000313" key="4">
    <source>
        <dbReference type="Proteomes" id="UP000321927"/>
    </source>
</evidence>
<accession>A0A2W7RIP1</accession>
<gene>
    <name evidence="2" type="ORF">ESW18_02330</name>
    <name evidence="1" type="ORF">LV84_03936</name>
</gene>
<dbReference type="RefSeq" id="WP_086503134.1">
    <property type="nucleotide sequence ID" value="NZ_MSSV01000026.1"/>
</dbReference>
<keyword evidence="4" id="KW-1185">Reference proteome</keyword>
<organism evidence="1 3">
    <name type="scientific">Algoriphagus ratkowskyi</name>
    <dbReference type="NCBI Taxonomy" id="57028"/>
    <lineage>
        <taxon>Bacteria</taxon>
        <taxon>Pseudomonadati</taxon>
        <taxon>Bacteroidota</taxon>
        <taxon>Cytophagia</taxon>
        <taxon>Cytophagales</taxon>
        <taxon>Cyclobacteriaceae</taxon>
        <taxon>Algoriphagus</taxon>
    </lineage>
</organism>
<sequence length="145" mass="16164">MNFSQSNFRFSFTFVLYLLFLSLGSCYSGIEGKLIGTWQGSDFLFVKIKGPNLVATVNGGLDQHLNSKMILKEDGSYEMLIATYDNGKGTWEVDVDQLILSDESGNELIYKLLKVTDKELVTSHEVSIDTPSGEMSGKITLSYIR</sequence>
<dbReference type="Proteomes" id="UP000321927">
    <property type="component" value="Unassembled WGS sequence"/>
</dbReference>
<evidence type="ECO:0000313" key="2">
    <source>
        <dbReference type="EMBL" id="TXD79986.1"/>
    </source>
</evidence>